<name>A0ABN3JTA7_9ACTN</name>
<feature type="region of interest" description="Disordered" evidence="1">
    <location>
        <begin position="1"/>
        <end position="46"/>
    </location>
</feature>
<reference evidence="3 4" key="1">
    <citation type="journal article" date="2019" name="Int. J. Syst. Evol. Microbiol.">
        <title>The Global Catalogue of Microorganisms (GCM) 10K type strain sequencing project: providing services to taxonomists for standard genome sequencing and annotation.</title>
        <authorList>
            <consortium name="The Broad Institute Genomics Platform"/>
            <consortium name="The Broad Institute Genome Sequencing Center for Infectious Disease"/>
            <person name="Wu L."/>
            <person name="Ma J."/>
        </authorList>
    </citation>
    <scope>NUCLEOTIDE SEQUENCE [LARGE SCALE GENOMIC DNA]</scope>
    <source>
        <strain evidence="3 4">JCM 6305</strain>
    </source>
</reference>
<protein>
    <submittedName>
        <fullName evidence="3">Uncharacterized protein</fullName>
    </submittedName>
</protein>
<evidence type="ECO:0000256" key="2">
    <source>
        <dbReference type="SAM" id="Phobius"/>
    </source>
</evidence>
<feature type="transmembrane region" description="Helical" evidence="2">
    <location>
        <begin position="66"/>
        <end position="86"/>
    </location>
</feature>
<gene>
    <name evidence="3" type="ORF">GCM10010405_20910</name>
</gene>
<dbReference type="Proteomes" id="UP001501638">
    <property type="component" value="Unassembled WGS sequence"/>
</dbReference>
<keyword evidence="4" id="KW-1185">Reference proteome</keyword>
<proteinExistence type="predicted"/>
<keyword evidence="2" id="KW-0812">Transmembrane</keyword>
<evidence type="ECO:0000313" key="4">
    <source>
        <dbReference type="Proteomes" id="UP001501638"/>
    </source>
</evidence>
<keyword evidence="2" id="KW-0472">Membrane</keyword>
<organism evidence="3 4">
    <name type="scientific">Streptomyces macrosporus</name>
    <dbReference type="NCBI Taxonomy" id="44032"/>
    <lineage>
        <taxon>Bacteria</taxon>
        <taxon>Bacillati</taxon>
        <taxon>Actinomycetota</taxon>
        <taxon>Actinomycetes</taxon>
        <taxon>Kitasatosporales</taxon>
        <taxon>Streptomycetaceae</taxon>
        <taxon>Streptomyces</taxon>
    </lineage>
</organism>
<dbReference type="EMBL" id="BAAASZ010000017">
    <property type="protein sequence ID" value="GAA2437479.1"/>
    <property type="molecule type" value="Genomic_DNA"/>
</dbReference>
<keyword evidence="2" id="KW-1133">Transmembrane helix</keyword>
<comment type="caution">
    <text evidence="3">The sequence shown here is derived from an EMBL/GenBank/DDBJ whole genome shotgun (WGS) entry which is preliminary data.</text>
</comment>
<evidence type="ECO:0000313" key="3">
    <source>
        <dbReference type="EMBL" id="GAA2437479.1"/>
    </source>
</evidence>
<evidence type="ECO:0000256" key="1">
    <source>
        <dbReference type="SAM" id="MobiDB-lite"/>
    </source>
</evidence>
<accession>A0ABN3JTA7</accession>
<sequence length="102" mass="10381">MGTAPSVEVKRRVQHSSPEVKTPAAPDHDGSGTMTHTAGRPAARTRGRLAEISALGTRPGSRRHPLVAIAMVLPLAALLAVVFGGVEAVITQASSVAGLLGL</sequence>